<dbReference type="InterPro" id="IPR002156">
    <property type="entry name" value="RNaseH_domain"/>
</dbReference>
<dbReference type="PANTHER" id="PTHR47074:SF48">
    <property type="entry name" value="POLYNUCLEOTIDYL TRANSFERASE, RIBONUCLEASE H-LIKE SUPERFAMILY PROTEIN"/>
    <property type="match status" value="1"/>
</dbReference>
<organism evidence="2 3">
    <name type="scientific">Trema orientale</name>
    <name type="common">Charcoal tree</name>
    <name type="synonym">Celtis orientalis</name>
    <dbReference type="NCBI Taxonomy" id="63057"/>
    <lineage>
        <taxon>Eukaryota</taxon>
        <taxon>Viridiplantae</taxon>
        <taxon>Streptophyta</taxon>
        <taxon>Embryophyta</taxon>
        <taxon>Tracheophyta</taxon>
        <taxon>Spermatophyta</taxon>
        <taxon>Magnoliopsida</taxon>
        <taxon>eudicotyledons</taxon>
        <taxon>Gunneridae</taxon>
        <taxon>Pentapetalae</taxon>
        <taxon>rosids</taxon>
        <taxon>fabids</taxon>
        <taxon>Rosales</taxon>
        <taxon>Cannabaceae</taxon>
        <taxon>Trema</taxon>
    </lineage>
</organism>
<feature type="domain" description="RNase H type-1" evidence="1">
    <location>
        <begin position="44"/>
        <end position="103"/>
    </location>
</feature>
<name>A0A2P5C5N9_TREOI</name>
<evidence type="ECO:0000313" key="2">
    <source>
        <dbReference type="EMBL" id="PON56402.1"/>
    </source>
</evidence>
<sequence>MDYKLYIVEIKEVKTVSNREISCLEVGRREACWSPPSNGGFKLNVDAAINKDMRTMDFGAIIRDSKGEFIAALSKKIVGALSPEMAEAKAVGVALSWARYVGINL</sequence>
<evidence type="ECO:0000313" key="3">
    <source>
        <dbReference type="Proteomes" id="UP000237000"/>
    </source>
</evidence>
<dbReference type="InParanoid" id="A0A2P5C5N9"/>
<dbReference type="GO" id="GO:0004523">
    <property type="term" value="F:RNA-DNA hybrid ribonuclease activity"/>
    <property type="evidence" value="ECO:0007669"/>
    <property type="project" value="InterPro"/>
</dbReference>
<proteinExistence type="predicted"/>
<comment type="caution">
    <text evidence="2">The sequence shown here is derived from an EMBL/GenBank/DDBJ whole genome shotgun (WGS) entry which is preliminary data.</text>
</comment>
<keyword evidence="3" id="KW-1185">Reference proteome</keyword>
<dbReference type="Proteomes" id="UP000237000">
    <property type="component" value="Unassembled WGS sequence"/>
</dbReference>
<dbReference type="Pfam" id="PF13456">
    <property type="entry name" value="RVT_3"/>
    <property type="match status" value="1"/>
</dbReference>
<dbReference type="GO" id="GO:0003676">
    <property type="term" value="F:nucleic acid binding"/>
    <property type="evidence" value="ECO:0007669"/>
    <property type="project" value="InterPro"/>
</dbReference>
<dbReference type="OrthoDB" id="1348681at2759"/>
<dbReference type="InterPro" id="IPR052929">
    <property type="entry name" value="RNase_H-like_EbsB-rel"/>
</dbReference>
<dbReference type="PANTHER" id="PTHR47074">
    <property type="entry name" value="BNAC02G40300D PROTEIN"/>
    <property type="match status" value="1"/>
</dbReference>
<dbReference type="EMBL" id="JXTC01000409">
    <property type="protein sequence ID" value="PON56402.1"/>
    <property type="molecule type" value="Genomic_DNA"/>
</dbReference>
<evidence type="ECO:0000259" key="1">
    <source>
        <dbReference type="Pfam" id="PF13456"/>
    </source>
</evidence>
<reference evidence="3" key="1">
    <citation type="submission" date="2016-06" db="EMBL/GenBank/DDBJ databases">
        <title>Parallel loss of symbiosis genes in relatives of nitrogen-fixing non-legume Parasponia.</title>
        <authorList>
            <person name="Van Velzen R."/>
            <person name="Holmer R."/>
            <person name="Bu F."/>
            <person name="Rutten L."/>
            <person name="Van Zeijl A."/>
            <person name="Liu W."/>
            <person name="Santuari L."/>
            <person name="Cao Q."/>
            <person name="Sharma T."/>
            <person name="Shen D."/>
            <person name="Roswanjaya Y."/>
            <person name="Wardhani T."/>
            <person name="Kalhor M.S."/>
            <person name="Jansen J."/>
            <person name="Van den Hoogen J."/>
            <person name="Gungor B."/>
            <person name="Hartog M."/>
            <person name="Hontelez J."/>
            <person name="Verver J."/>
            <person name="Yang W.-C."/>
            <person name="Schijlen E."/>
            <person name="Repin R."/>
            <person name="Schilthuizen M."/>
            <person name="Schranz E."/>
            <person name="Heidstra R."/>
            <person name="Miyata K."/>
            <person name="Fedorova E."/>
            <person name="Kohlen W."/>
            <person name="Bisseling T."/>
            <person name="Smit S."/>
            <person name="Geurts R."/>
        </authorList>
    </citation>
    <scope>NUCLEOTIDE SEQUENCE [LARGE SCALE GENOMIC DNA]</scope>
    <source>
        <strain evidence="3">cv. RG33-2</strain>
    </source>
</reference>
<protein>
    <recommendedName>
        <fullName evidence="1">RNase H type-1 domain-containing protein</fullName>
    </recommendedName>
</protein>
<accession>A0A2P5C5N9</accession>
<gene>
    <name evidence="2" type="ORF">TorRG33x02_296490</name>
</gene>
<dbReference type="AlphaFoldDB" id="A0A2P5C5N9"/>